<dbReference type="Proteomes" id="UP000887565">
    <property type="component" value="Unplaced"/>
</dbReference>
<dbReference type="WBParaSite" id="nRc.2.0.1.t40755-RA">
    <property type="protein sequence ID" value="nRc.2.0.1.t40755-RA"/>
    <property type="gene ID" value="nRc.2.0.1.g40755"/>
</dbReference>
<name>A0A915KRN5_ROMCU</name>
<accession>A0A915KRN5</accession>
<organism evidence="1 2">
    <name type="scientific">Romanomermis culicivorax</name>
    <name type="common">Nematode worm</name>
    <dbReference type="NCBI Taxonomy" id="13658"/>
    <lineage>
        <taxon>Eukaryota</taxon>
        <taxon>Metazoa</taxon>
        <taxon>Ecdysozoa</taxon>
        <taxon>Nematoda</taxon>
        <taxon>Enoplea</taxon>
        <taxon>Dorylaimia</taxon>
        <taxon>Mermithida</taxon>
        <taxon>Mermithoidea</taxon>
        <taxon>Mermithidae</taxon>
        <taxon>Romanomermis</taxon>
    </lineage>
</organism>
<proteinExistence type="predicted"/>
<protein>
    <submittedName>
        <fullName evidence="2">Uncharacterized protein</fullName>
    </submittedName>
</protein>
<keyword evidence="1" id="KW-1185">Reference proteome</keyword>
<evidence type="ECO:0000313" key="1">
    <source>
        <dbReference type="Proteomes" id="UP000887565"/>
    </source>
</evidence>
<sequence>MSIPDNGRHVGSVVNRFGQEISASPMGASQPAFEVERLMAPNIVLSAPAALRILGPKVAQRALKFISKGTIGATPVDKILLDGEPSSRAVDALLRAVEQVSHNAQPPACPTTVNKEDRTPNAGGHCPAATSGPANLLTNVANPFGETLPAVNEDVSIIESSPFPRANAPLSLKIGVLCKVHPCRGLVIDFPEEELISSENDDEE</sequence>
<reference evidence="2" key="1">
    <citation type="submission" date="2022-11" db="UniProtKB">
        <authorList>
            <consortium name="WormBaseParasite"/>
        </authorList>
    </citation>
    <scope>IDENTIFICATION</scope>
</reference>
<dbReference type="AlphaFoldDB" id="A0A915KRN5"/>
<evidence type="ECO:0000313" key="2">
    <source>
        <dbReference type="WBParaSite" id="nRc.2.0.1.t40755-RA"/>
    </source>
</evidence>